<reference evidence="3" key="1">
    <citation type="submission" date="2011-07" db="EMBL/GenBank/DDBJ databases">
        <authorList>
            <consortium name="Caenorhabditis brenneri Sequencing and Analysis Consortium"/>
            <person name="Wilson R.K."/>
        </authorList>
    </citation>
    <scope>NUCLEOTIDE SEQUENCE [LARGE SCALE GENOMIC DNA]</scope>
    <source>
        <strain evidence="3">PB2801</strain>
    </source>
</reference>
<keyword evidence="3" id="KW-1185">Reference proteome</keyword>
<feature type="transmembrane region" description="Helical" evidence="1">
    <location>
        <begin position="68"/>
        <end position="87"/>
    </location>
</feature>
<evidence type="ECO:0008006" key="4">
    <source>
        <dbReference type="Google" id="ProtNLM"/>
    </source>
</evidence>
<dbReference type="HOGENOM" id="CLU_1620503_0_0_1"/>
<dbReference type="Proteomes" id="UP000008068">
    <property type="component" value="Unassembled WGS sequence"/>
</dbReference>
<protein>
    <recommendedName>
        <fullName evidence="4">7TM GPCR serpentine receptor class x (Srx) domain-containing protein</fullName>
    </recommendedName>
</protein>
<dbReference type="PANTHER" id="PTHR23021:SF78">
    <property type="entry name" value="SERPENTINE RECEPTOR, CLASS T"/>
    <property type="match status" value="1"/>
</dbReference>
<sequence>MSWFFNPLLPNGRDASDYVNLEHTINNCIVSVATTLIYAYLCIILFAKSKNIKSESMSETQKQVFFQSVLICLFNAIAAYIYVYMQFFGAPPFVILIGQVAWQWSHGSVCLIYITMNRTVRRGVIDLFIPVSIRNKHKIGTYRKEIHRLSIATNPTSQGTSDVF</sequence>
<evidence type="ECO:0000256" key="1">
    <source>
        <dbReference type="SAM" id="Phobius"/>
    </source>
</evidence>
<evidence type="ECO:0000313" key="3">
    <source>
        <dbReference type="Proteomes" id="UP000008068"/>
    </source>
</evidence>
<name>G0PJB5_CAEBE</name>
<keyword evidence="1" id="KW-1133">Transmembrane helix</keyword>
<dbReference type="PANTHER" id="PTHR23021">
    <property type="entry name" value="SERPENTINE RECEPTOR, CLASS T"/>
    <property type="match status" value="1"/>
</dbReference>
<dbReference type="EMBL" id="GL380668">
    <property type="protein sequence ID" value="EGT59141.1"/>
    <property type="molecule type" value="Genomic_DNA"/>
</dbReference>
<feature type="transmembrane region" description="Helical" evidence="1">
    <location>
        <begin position="93"/>
        <end position="114"/>
    </location>
</feature>
<keyword evidence="1" id="KW-0812">Transmembrane</keyword>
<feature type="transmembrane region" description="Helical" evidence="1">
    <location>
        <begin position="24"/>
        <end position="47"/>
    </location>
</feature>
<dbReference type="InParanoid" id="G0PJB5"/>
<accession>G0PJB5</accession>
<dbReference type="eggNOG" id="ENOG502RB6I">
    <property type="taxonomic scope" value="Eukaryota"/>
</dbReference>
<proteinExistence type="predicted"/>
<gene>
    <name evidence="2" type="ORF">CAEBREN_28210</name>
</gene>
<dbReference type="Pfam" id="PF10321">
    <property type="entry name" value="7TM_GPCR_Srt"/>
    <property type="match status" value="1"/>
</dbReference>
<dbReference type="AlphaFoldDB" id="G0PJB5"/>
<dbReference type="InterPro" id="IPR019425">
    <property type="entry name" value="7TM_GPCR_serpentine_rcpt_Srt"/>
</dbReference>
<evidence type="ECO:0000313" key="2">
    <source>
        <dbReference type="EMBL" id="EGT59141.1"/>
    </source>
</evidence>
<organism evidence="3">
    <name type="scientific">Caenorhabditis brenneri</name>
    <name type="common">Nematode worm</name>
    <dbReference type="NCBI Taxonomy" id="135651"/>
    <lineage>
        <taxon>Eukaryota</taxon>
        <taxon>Metazoa</taxon>
        <taxon>Ecdysozoa</taxon>
        <taxon>Nematoda</taxon>
        <taxon>Chromadorea</taxon>
        <taxon>Rhabditida</taxon>
        <taxon>Rhabditina</taxon>
        <taxon>Rhabditomorpha</taxon>
        <taxon>Rhabditoidea</taxon>
        <taxon>Rhabditidae</taxon>
        <taxon>Peloderinae</taxon>
        <taxon>Caenorhabditis</taxon>
    </lineage>
</organism>
<dbReference type="STRING" id="135651.G0PJB5"/>
<keyword evidence="1" id="KW-0472">Membrane</keyword>
<dbReference type="OrthoDB" id="5873245at2759"/>
<dbReference type="SUPFAM" id="SSF81321">
    <property type="entry name" value="Family A G protein-coupled receptor-like"/>
    <property type="match status" value="1"/>
</dbReference>